<dbReference type="InterPro" id="IPR006059">
    <property type="entry name" value="SBP"/>
</dbReference>
<dbReference type="PANTHER" id="PTHR43649:SF12">
    <property type="entry name" value="DIACETYLCHITOBIOSE BINDING PROTEIN DASA"/>
    <property type="match status" value="1"/>
</dbReference>
<dbReference type="PROSITE" id="PS51257">
    <property type="entry name" value="PROKAR_LIPOPROTEIN"/>
    <property type="match status" value="1"/>
</dbReference>
<reference evidence="1 2" key="1">
    <citation type="submission" date="2019-06" db="EMBL/GenBank/DDBJ databases">
        <title>Sequencing the genomes of 1000 actinobacteria strains.</title>
        <authorList>
            <person name="Klenk H.-P."/>
        </authorList>
    </citation>
    <scope>NUCLEOTIDE SEQUENCE [LARGE SCALE GENOMIC DNA]</scope>
    <source>
        <strain evidence="1 2">DSM 102200</strain>
    </source>
</reference>
<evidence type="ECO:0000313" key="2">
    <source>
        <dbReference type="Proteomes" id="UP000316096"/>
    </source>
</evidence>
<accession>A0A543CUP7</accession>
<gene>
    <name evidence="1" type="ORF">FB559_6491</name>
</gene>
<organism evidence="1 2">
    <name type="scientific">Actinoallomurus bryophytorum</name>
    <dbReference type="NCBI Taxonomy" id="1490222"/>
    <lineage>
        <taxon>Bacteria</taxon>
        <taxon>Bacillati</taxon>
        <taxon>Actinomycetota</taxon>
        <taxon>Actinomycetes</taxon>
        <taxon>Streptosporangiales</taxon>
        <taxon>Thermomonosporaceae</taxon>
        <taxon>Actinoallomurus</taxon>
    </lineage>
</organism>
<dbReference type="PANTHER" id="PTHR43649">
    <property type="entry name" value="ARABINOSE-BINDING PROTEIN-RELATED"/>
    <property type="match status" value="1"/>
</dbReference>
<dbReference type="RefSeq" id="WP_141960560.1">
    <property type="nucleotide sequence ID" value="NZ_VFOZ01000001.1"/>
</dbReference>
<comment type="caution">
    <text evidence="1">The sequence shown here is derived from an EMBL/GenBank/DDBJ whole genome shotgun (WGS) entry which is preliminary data.</text>
</comment>
<keyword evidence="2" id="KW-1185">Reference proteome</keyword>
<name>A0A543CUP7_9ACTN</name>
<dbReference type="PROSITE" id="PS51318">
    <property type="entry name" value="TAT"/>
    <property type="match status" value="1"/>
</dbReference>
<keyword evidence="1" id="KW-0762">Sugar transport</keyword>
<dbReference type="Gene3D" id="3.40.190.10">
    <property type="entry name" value="Periplasmic binding protein-like II"/>
    <property type="match status" value="1"/>
</dbReference>
<proteinExistence type="predicted"/>
<dbReference type="Proteomes" id="UP000316096">
    <property type="component" value="Unassembled WGS sequence"/>
</dbReference>
<sequence length="487" mass="53755">MSPLNRRHFLAAASAAVGGTAITTLAGCSSSDPVPAGTKTINHWDWYVAQEPWLKHEIELFQKKNPTIKIKRTVQVSDKYPDLINLAFRGGNAPDMLMIPPDPKFDEQVNMGWLRALDSHATPQWRGHFPAGNFFNGVNMAQNKVYSAPFAGQAPWLQLYIHNKLFKQAGITNPDGSVKIPRTWDDVTAAAEAITQKSRGKAYGLGFGNAQSASLPWWVELFVRGAGSPAGYGSDGPDYRVGKWTFGSDRNYADFIGLLLDWKKRGYIYPHSMSIGDEQARAFFERGRFGMIVGGVWNQPTWAEHHFTDYSVTTLPSPTGVPQAFFYYPPGGRVWAISQPSTVSDEAWAWFDWLHSPAAGQRWVEAGQGLSIFPEANKNARISSAPFQAYVSFQKYALPWPVPAIRNPEASKVVIPAVKPDLPDVLAGLYTGQLSDLGAALTALEDRRNKALADGVKKAQAKGAKVSLADWVFQDWDPTKPYQNKPA</sequence>
<keyword evidence="1" id="KW-0813">Transport</keyword>
<dbReference type="SUPFAM" id="SSF53850">
    <property type="entry name" value="Periplasmic binding protein-like II"/>
    <property type="match status" value="1"/>
</dbReference>
<dbReference type="AlphaFoldDB" id="A0A543CUP7"/>
<protein>
    <submittedName>
        <fullName evidence="1">Multiple sugar transport system substrate-binding protein</fullName>
    </submittedName>
</protein>
<evidence type="ECO:0000313" key="1">
    <source>
        <dbReference type="EMBL" id="TQM00769.1"/>
    </source>
</evidence>
<dbReference type="OrthoDB" id="8478044at2"/>
<dbReference type="InterPro" id="IPR006311">
    <property type="entry name" value="TAT_signal"/>
</dbReference>
<dbReference type="Pfam" id="PF01547">
    <property type="entry name" value="SBP_bac_1"/>
    <property type="match status" value="1"/>
</dbReference>
<dbReference type="InterPro" id="IPR050490">
    <property type="entry name" value="Bact_solute-bd_prot1"/>
</dbReference>
<dbReference type="EMBL" id="VFOZ01000001">
    <property type="protein sequence ID" value="TQM00769.1"/>
    <property type="molecule type" value="Genomic_DNA"/>
</dbReference>